<dbReference type="SUPFAM" id="SSF54001">
    <property type="entry name" value="Cysteine proteinases"/>
    <property type="match status" value="1"/>
</dbReference>
<proteinExistence type="predicted"/>
<evidence type="ECO:0000259" key="1">
    <source>
        <dbReference type="Pfam" id="PF01841"/>
    </source>
</evidence>
<protein>
    <recommendedName>
        <fullName evidence="1">Transglutaminase-like domain-containing protein</fullName>
    </recommendedName>
</protein>
<keyword evidence="3" id="KW-1185">Reference proteome</keyword>
<accession>A0A2T9JQQ3</accession>
<comment type="caution">
    <text evidence="2">The sequence shown here is derived from an EMBL/GenBank/DDBJ whole genome shotgun (WGS) entry which is preliminary data.</text>
</comment>
<dbReference type="Gene3D" id="3.10.620.30">
    <property type="match status" value="1"/>
</dbReference>
<dbReference type="InterPro" id="IPR038765">
    <property type="entry name" value="Papain-like_cys_pep_sf"/>
</dbReference>
<dbReference type="Pfam" id="PF05593">
    <property type="entry name" value="RHS_repeat"/>
    <property type="match status" value="1"/>
</dbReference>
<sequence>MVTAPPSSAAPGASRPGRLGAIRAAFVSKLSIPQGPTMPVFASRAFWMSSSCWTRGLIGSGLALAIAAAVGGTAYAQATTTLPSMRFVRGELVSPSAAIGYYGAATTRSSSFTGVSGFEGRPPEVVELARALKGDETDQGKIADLILEHVRNSADTAFTFGLSKGPLGVIVDKSGTPFDQAALVVELARQSGLNARYRVGQVRLTAAQFADWTGVGDRQAACRFLANGGIPASFPEATPADCSSGGTFSTVTLLHAWAEVEVGGVWRTLDPSFKSLKTAPTRDLTAMGGFSSGAAATAAASGLQTGTQSGAPFIRNIATEQLDAQLSARSVQLLNAIRTDAATDNLGALIGRPGYVETYVGSSQWSSAPAYVVTDAGQVFSGDLPDQYRTKLHVRIEFWIYPNPPATGPAPLERQLYMDEAYGRRLEIDTGFDDSLTSYHKDRVSIELDDVALATWSRECPGYANGCTPGFDGVLQLAIDHPYVAGGGTFADKTIRKHVGLTVPVAIVAGLGEASDALAAKWGGERAEDELLPRQQGLYTCPDGQEYKCHPMFRSSAGDMTRQKLAANWLAQTSKALGMHAQLGAVAAQHHHSIGVVAWRYKVESRTDLTLVNNVPQIGDWDIVDQLTSLDIDTVVSVASKTNDANRAKAVSRAFAATAATLEGALVEQTMDLPDGASTAARFGWGNRPDEDDCQAGPRRFYDYAAASASVWPGLMEFEGRVSGCAQANPNVSAITVTNALDRLTSAVDRYASAGFQNVISSSESFLGPGYRIGAELKPACSEYWGCTPTGYDQSRQRGAALVASKYDASGNVLEIAHAIVDYTGLTKGGAGKEVDKIGAYDINKAADVLKDRFVDRSAALGVDLKSGLAGYSTPVLANVGGAAPYGLEYKLTYKAGAPCIGQTGPCTGPTAGGWVSNWEIHFSVSASAAEALGASTAQAAPASLAAFWSMQDIYASTTLSELQKDVYATLAADWWRRQMVGNVATVTRAGNGLQFIKLADGNWFAPTSPATRLLQSGAVHKIRDQCGSMWPTRRWNWLNTSFVVRGGGGDDLAFTPWQTNYNAPDVCSFTYGFKPTTWTWPKGVSYTFQTDGFGKVTGVSNNLGRSATLSYLDFVSGGQTASPVVNAAGQATRVDLLNPTPRSASVRPVPFQRVGTIYAPVDSASQLAHARPSLSYTYDAVGRVREARDGVAIENGLTPHRFFFAEGVRSQRVDPLGGRFTAYFDQDGDRVRLVDELGRLSLADYDGRHRVVTRTYPEGDVDQFKYDDRDNVIKLTKTPKLGSGLAALVAEAGYHPTWNKPAWVRDANGHQTDITYVSSGAGLGEVLTVEQPAVTGGRPTWRYEYDAYGQLTKATDPTGLVTQTSYDAQGNAKTSAIDPSGVNAQTCRTYDAVGNVVSERDPRAGICP</sequence>
<dbReference type="InterPro" id="IPR050708">
    <property type="entry name" value="T6SS_VgrG/RHS"/>
</dbReference>
<organism evidence="2 3">
    <name type="scientific">Caulobacter radicis</name>
    <dbReference type="NCBI Taxonomy" id="2172650"/>
    <lineage>
        <taxon>Bacteria</taxon>
        <taxon>Pseudomonadati</taxon>
        <taxon>Pseudomonadota</taxon>
        <taxon>Alphaproteobacteria</taxon>
        <taxon>Caulobacterales</taxon>
        <taxon>Caulobacteraceae</taxon>
        <taxon>Caulobacter</taxon>
    </lineage>
</organism>
<dbReference type="PANTHER" id="PTHR32305">
    <property type="match status" value="1"/>
</dbReference>
<dbReference type="InterPro" id="IPR031325">
    <property type="entry name" value="RHS_repeat"/>
</dbReference>
<dbReference type="EMBL" id="QDKP01000017">
    <property type="protein sequence ID" value="PVM86018.1"/>
    <property type="molecule type" value="Genomic_DNA"/>
</dbReference>
<dbReference type="NCBIfam" id="TIGR01643">
    <property type="entry name" value="YD_repeat_2x"/>
    <property type="match status" value="2"/>
</dbReference>
<name>A0A2T9JQQ3_9CAUL</name>
<dbReference type="PANTHER" id="PTHR32305:SF15">
    <property type="entry name" value="PROTEIN RHSA-RELATED"/>
    <property type="match status" value="1"/>
</dbReference>
<gene>
    <name evidence="2" type="ORF">DDF65_06235</name>
</gene>
<dbReference type="Gene3D" id="2.180.10.10">
    <property type="entry name" value="RHS repeat-associated core"/>
    <property type="match status" value="1"/>
</dbReference>
<dbReference type="InterPro" id="IPR002931">
    <property type="entry name" value="Transglutaminase-like"/>
</dbReference>
<dbReference type="InterPro" id="IPR006530">
    <property type="entry name" value="YD"/>
</dbReference>
<reference evidence="2 3" key="1">
    <citation type="submission" date="2018-04" db="EMBL/GenBank/DDBJ databases">
        <title>The genome sequence of Caulobacter sp. 736.</title>
        <authorList>
            <person name="Gao J."/>
            <person name="Sun J."/>
        </authorList>
    </citation>
    <scope>NUCLEOTIDE SEQUENCE [LARGE SCALE GENOMIC DNA]</scope>
    <source>
        <strain evidence="2 3">736</strain>
    </source>
</reference>
<dbReference type="Pfam" id="PF01841">
    <property type="entry name" value="Transglut_core"/>
    <property type="match status" value="1"/>
</dbReference>
<evidence type="ECO:0000313" key="3">
    <source>
        <dbReference type="Proteomes" id="UP000244913"/>
    </source>
</evidence>
<feature type="domain" description="Transglutaminase-like" evidence="1">
    <location>
        <begin position="128"/>
        <end position="271"/>
    </location>
</feature>
<dbReference type="Proteomes" id="UP000244913">
    <property type="component" value="Unassembled WGS sequence"/>
</dbReference>
<evidence type="ECO:0000313" key="2">
    <source>
        <dbReference type="EMBL" id="PVM86018.1"/>
    </source>
</evidence>